<dbReference type="Proteomes" id="UP000598971">
    <property type="component" value="Unassembled WGS sequence"/>
</dbReference>
<dbReference type="Pfam" id="PF14321">
    <property type="entry name" value="DUF4382"/>
    <property type="match status" value="1"/>
</dbReference>
<reference evidence="2" key="1">
    <citation type="submission" date="2019-10" db="EMBL/GenBank/DDBJ databases">
        <title>Draft genome sequence of Panacibacter sp. KCS-6.</title>
        <authorList>
            <person name="Yim K.J."/>
        </authorList>
    </citation>
    <scope>NUCLEOTIDE SEQUENCE</scope>
    <source>
        <strain evidence="2">KCS-6</strain>
    </source>
</reference>
<sequence length="294" mass="33040">MKKLFINGILLTTIFFVLAIALYSCQKNVSPNNQVSAAGKQAVVLYLNDDPSLFFTKVLVDIRYVEVKVDTSTSNIDPNYEEDENGDDDHSSSDNYGQWDTLTIIPGVYDLLQLRNGVDTLLANGFVWQGRITKVRFTLGTNNAVYIDSTHFYPINICDNSPYAYVGVELNSLDTTHEGHMELHIDFDVAKSIQMEGLSFCIRPELRAYSQNTTGAIEGKVFPKEAKPVVKVCRGLDTLYATPFENGEYKITGIKEGAYTVVYHTALPYFDTTIYNVPIHPGLETKMPEIHLRR</sequence>
<dbReference type="AlphaFoldDB" id="A0A8J8FHL5"/>
<evidence type="ECO:0000313" key="3">
    <source>
        <dbReference type="Proteomes" id="UP000598971"/>
    </source>
</evidence>
<proteinExistence type="predicted"/>
<keyword evidence="3" id="KW-1185">Reference proteome</keyword>
<feature type="domain" description="DUF4382" evidence="1">
    <location>
        <begin position="43"/>
        <end position="197"/>
    </location>
</feature>
<evidence type="ECO:0000313" key="2">
    <source>
        <dbReference type="EMBL" id="NNV57552.1"/>
    </source>
</evidence>
<dbReference type="RefSeq" id="WP_171609499.1">
    <property type="nucleotide sequence ID" value="NZ_WHPF01000016.1"/>
</dbReference>
<dbReference type="InterPro" id="IPR025491">
    <property type="entry name" value="DUF4382"/>
</dbReference>
<dbReference type="EMBL" id="WHPF01000016">
    <property type="protein sequence ID" value="NNV57552.1"/>
    <property type="molecule type" value="Genomic_DNA"/>
</dbReference>
<evidence type="ECO:0000259" key="1">
    <source>
        <dbReference type="Pfam" id="PF14321"/>
    </source>
</evidence>
<dbReference type="PROSITE" id="PS51257">
    <property type="entry name" value="PROKAR_LIPOPROTEIN"/>
    <property type="match status" value="1"/>
</dbReference>
<organism evidence="2 3">
    <name type="scientific">Limnovirga soli</name>
    <dbReference type="NCBI Taxonomy" id="2656915"/>
    <lineage>
        <taxon>Bacteria</taxon>
        <taxon>Pseudomonadati</taxon>
        <taxon>Bacteroidota</taxon>
        <taxon>Chitinophagia</taxon>
        <taxon>Chitinophagales</taxon>
        <taxon>Chitinophagaceae</taxon>
        <taxon>Limnovirga</taxon>
    </lineage>
</organism>
<comment type="caution">
    <text evidence="2">The sequence shown here is derived from an EMBL/GenBank/DDBJ whole genome shotgun (WGS) entry which is preliminary data.</text>
</comment>
<gene>
    <name evidence="2" type="ORF">GD597_18920</name>
</gene>
<protein>
    <submittedName>
        <fullName evidence="2">DUF4382 domain-containing protein</fullName>
    </submittedName>
</protein>
<name>A0A8J8FHL5_9BACT</name>
<accession>A0A8J8FHL5</accession>